<dbReference type="InterPro" id="IPR002831">
    <property type="entry name" value="Tscrpt_reg_TrmB_N"/>
</dbReference>
<reference evidence="3" key="1">
    <citation type="submission" date="2016-10" db="EMBL/GenBank/DDBJ databases">
        <authorList>
            <person name="Varghese N."/>
            <person name="Submissions S."/>
        </authorList>
    </citation>
    <scope>NUCLEOTIDE SEQUENCE [LARGE SCALE GENOMIC DNA]</scope>
    <source>
        <strain evidence="3">CGMCC 4.5579</strain>
    </source>
</reference>
<dbReference type="Pfam" id="PF01978">
    <property type="entry name" value="TrmB"/>
    <property type="match status" value="1"/>
</dbReference>
<dbReference type="SUPFAM" id="SSF46785">
    <property type="entry name" value="Winged helix' DNA-binding domain"/>
    <property type="match status" value="1"/>
</dbReference>
<dbReference type="InterPro" id="IPR051797">
    <property type="entry name" value="TrmB-like"/>
</dbReference>
<protein>
    <submittedName>
        <fullName evidence="2">Sugar-specific transcriptional regulator TrmB</fullName>
    </submittedName>
</protein>
<organism evidence="2 3">
    <name type="scientific">Amycolatopsis arida</name>
    <dbReference type="NCBI Taxonomy" id="587909"/>
    <lineage>
        <taxon>Bacteria</taxon>
        <taxon>Bacillati</taxon>
        <taxon>Actinomycetota</taxon>
        <taxon>Actinomycetes</taxon>
        <taxon>Pseudonocardiales</taxon>
        <taxon>Pseudonocardiaceae</taxon>
        <taxon>Amycolatopsis</taxon>
    </lineage>
</organism>
<dbReference type="InterPro" id="IPR036388">
    <property type="entry name" value="WH-like_DNA-bd_sf"/>
</dbReference>
<dbReference type="Gene3D" id="1.10.10.10">
    <property type="entry name" value="Winged helix-like DNA-binding domain superfamily/Winged helix DNA-binding domain"/>
    <property type="match status" value="1"/>
</dbReference>
<evidence type="ECO:0000259" key="1">
    <source>
        <dbReference type="Pfam" id="PF01978"/>
    </source>
</evidence>
<dbReference type="EMBL" id="FOWW01000003">
    <property type="protein sequence ID" value="SFP73048.1"/>
    <property type="molecule type" value="Genomic_DNA"/>
</dbReference>
<dbReference type="Proteomes" id="UP000198727">
    <property type="component" value="Unassembled WGS sequence"/>
</dbReference>
<dbReference type="RefSeq" id="WP_092529900.1">
    <property type="nucleotide sequence ID" value="NZ_FOWW01000003.1"/>
</dbReference>
<sequence>MPDLDTTAERLVELGFSRYEARAYLGLLGGEPMTGYALANATGIPQPKVYETLRKLLARGAVVKIGDDPARFVALPAEQLFGQLENDFRRRMADAKLELERFDPAGSREQVRLFHSTRDRGAILGRARELLGAAREHVYLSGSAAELADLKSDVEDAERRGVRFDVLHFGDAPFELARGRLVRHASTDRVLYRHHQAHHLALVADGTGALWSVAPGGADWEGLWVSDPLFAAVVKGYIRHDIYVQRIYADLPEELTERYGPGLAGLVTPAREAAEALQAPQEGTRTDRRLA</sequence>
<dbReference type="InterPro" id="IPR036390">
    <property type="entry name" value="WH_DNA-bd_sf"/>
</dbReference>
<dbReference type="STRING" id="587909.SAMN05421810_103236"/>
<accession>A0A1I5SQT9</accession>
<keyword evidence="3" id="KW-1185">Reference proteome</keyword>
<feature type="domain" description="Transcription regulator TrmB N-terminal" evidence="1">
    <location>
        <begin position="13"/>
        <end position="78"/>
    </location>
</feature>
<dbReference type="PANTHER" id="PTHR34293">
    <property type="entry name" value="HTH-TYPE TRANSCRIPTIONAL REGULATOR TRMBL2"/>
    <property type="match status" value="1"/>
</dbReference>
<name>A0A1I5SQT9_9PSEU</name>
<proteinExistence type="predicted"/>
<dbReference type="OrthoDB" id="1493540at2"/>
<evidence type="ECO:0000313" key="3">
    <source>
        <dbReference type="Proteomes" id="UP000198727"/>
    </source>
</evidence>
<gene>
    <name evidence="2" type="ORF">SAMN05421810_103236</name>
</gene>
<dbReference type="PANTHER" id="PTHR34293:SF1">
    <property type="entry name" value="HTH-TYPE TRANSCRIPTIONAL REGULATOR TRMBL2"/>
    <property type="match status" value="1"/>
</dbReference>
<evidence type="ECO:0000313" key="2">
    <source>
        <dbReference type="EMBL" id="SFP73048.1"/>
    </source>
</evidence>
<dbReference type="CDD" id="cd09124">
    <property type="entry name" value="PLDc_like_TrmB_middle"/>
    <property type="match status" value="1"/>
</dbReference>
<dbReference type="AlphaFoldDB" id="A0A1I5SQT9"/>